<evidence type="ECO:0000256" key="9">
    <source>
        <dbReference type="SAM" id="SignalP"/>
    </source>
</evidence>
<accession>A0ABU3D0I2</accession>
<dbReference type="InterPro" id="IPR051906">
    <property type="entry name" value="TolC-like"/>
</dbReference>
<dbReference type="RefSeq" id="WP_311501492.1">
    <property type="nucleotide sequence ID" value="NZ_JAVRHK010000001.1"/>
</dbReference>
<dbReference type="Pfam" id="PF02321">
    <property type="entry name" value="OEP"/>
    <property type="match status" value="2"/>
</dbReference>
<proteinExistence type="inferred from homology"/>
<evidence type="ECO:0000256" key="8">
    <source>
        <dbReference type="SAM" id="Coils"/>
    </source>
</evidence>
<feature type="coiled-coil region" evidence="8">
    <location>
        <begin position="250"/>
        <end position="277"/>
    </location>
</feature>
<comment type="similarity">
    <text evidence="2">Belongs to the outer membrane factor (OMF) (TC 1.B.17) family.</text>
</comment>
<gene>
    <name evidence="10" type="ORF">RM539_00415</name>
</gene>
<dbReference type="PANTHER" id="PTHR30026:SF20">
    <property type="entry name" value="OUTER MEMBRANE PROTEIN TOLC"/>
    <property type="match status" value="1"/>
</dbReference>
<dbReference type="Gene3D" id="1.20.1600.10">
    <property type="entry name" value="Outer membrane efflux proteins (OEP)"/>
    <property type="match status" value="1"/>
</dbReference>
<keyword evidence="4" id="KW-1134">Transmembrane beta strand</keyword>
<evidence type="ECO:0000313" key="11">
    <source>
        <dbReference type="Proteomes" id="UP001262582"/>
    </source>
</evidence>
<evidence type="ECO:0000256" key="2">
    <source>
        <dbReference type="ARBA" id="ARBA00007613"/>
    </source>
</evidence>
<sequence>MNKFNFLACLLIVSALANAQEKKWTLQECVNRALEKNISIKQTELDLEAAKIAKLDALGNFIPNLNASASNSWNTGLTTNVTTGTLQTQTTRNFSAGVTASLTLFDGLRNFKQLQRAKLSRLAAEYSLDQMEDDITLLVADNYLQVLFNKQTLEVLRSQNEVTLEQIERTQELVEAGSVPRGDLLEIKATNADEKQQIILAANNVKISLISLAQILLIKDYEDFDIVERDYDILGTEILDNSVYEVIGVAKEERSEIKIAEANMDLAEKDVEIARGAYIPTLGAFFNYNTRESGAGRIVNVDIDPDEPTRQIGVVESTGDVVVTPNTVSTLGNPLPFFEQLQRNDGISYGVQINIPVFNGWATRNQVKRSEIDVKRANFQLEQAELDLEANVYQAYVDAQGAKEAYEAALVAVEAQEQAYDYATQRYEVGLSNALDFSQAKLRYENSVREVLRAKYDYIFNIKVLELYFGVPVTELKF</sequence>
<dbReference type="InterPro" id="IPR003423">
    <property type="entry name" value="OMP_efflux"/>
</dbReference>
<evidence type="ECO:0000256" key="5">
    <source>
        <dbReference type="ARBA" id="ARBA00022692"/>
    </source>
</evidence>
<dbReference type="PANTHER" id="PTHR30026">
    <property type="entry name" value="OUTER MEMBRANE PROTEIN TOLC"/>
    <property type="match status" value="1"/>
</dbReference>
<evidence type="ECO:0000256" key="4">
    <source>
        <dbReference type="ARBA" id="ARBA00022452"/>
    </source>
</evidence>
<comment type="caution">
    <text evidence="10">The sequence shown here is derived from an EMBL/GenBank/DDBJ whole genome shotgun (WGS) entry which is preliminary data.</text>
</comment>
<keyword evidence="11" id="KW-1185">Reference proteome</keyword>
<organism evidence="10 11">
    <name type="scientific">Autumnicola musiva</name>
    <dbReference type="NCBI Taxonomy" id="3075589"/>
    <lineage>
        <taxon>Bacteria</taxon>
        <taxon>Pseudomonadati</taxon>
        <taxon>Bacteroidota</taxon>
        <taxon>Flavobacteriia</taxon>
        <taxon>Flavobacteriales</taxon>
        <taxon>Flavobacteriaceae</taxon>
        <taxon>Autumnicola</taxon>
    </lineage>
</organism>
<dbReference type="EMBL" id="JAVRHK010000001">
    <property type="protein sequence ID" value="MDT0675044.1"/>
    <property type="molecule type" value="Genomic_DNA"/>
</dbReference>
<feature type="signal peptide" evidence="9">
    <location>
        <begin position="1"/>
        <end position="19"/>
    </location>
</feature>
<evidence type="ECO:0000256" key="7">
    <source>
        <dbReference type="ARBA" id="ARBA00023237"/>
    </source>
</evidence>
<evidence type="ECO:0000256" key="1">
    <source>
        <dbReference type="ARBA" id="ARBA00004442"/>
    </source>
</evidence>
<keyword evidence="5" id="KW-0812">Transmembrane</keyword>
<keyword evidence="7" id="KW-0998">Cell outer membrane</keyword>
<evidence type="ECO:0000256" key="6">
    <source>
        <dbReference type="ARBA" id="ARBA00023136"/>
    </source>
</evidence>
<name>A0ABU3D0I2_9FLAO</name>
<keyword evidence="9" id="KW-0732">Signal</keyword>
<protein>
    <submittedName>
        <fullName evidence="10">TolC family protein</fullName>
    </submittedName>
</protein>
<evidence type="ECO:0000256" key="3">
    <source>
        <dbReference type="ARBA" id="ARBA00022448"/>
    </source>
</evidence>
<feature type="chain" id="PRO_5045174857" evidence="9">
    <location>
        <begin position="20"/>
        <end position="478"/>
    </location>
</feature>
<dbReference type="SUPFAM" id="SSF56954">
    <property type="entry name" value="Outer membrane efflux proteins (OEP)"/>
    <property type="match status" value="1"/>
</dbReference>
<comment type="subcellular location">
    <subcellularLocation>
        <location evidence="1">Cell outer membrane</location>
    </subcellularLocation>
</comment>
<dbReference type="Proteomes" id="UP001262582">
    <property type="component" value="Unassembled WGS sequence"/>
</dbReference>
<keyword evidence="6" id="KW-0472">Membrane</keyword>
<keyword evidence="8" id="KW-0175">Coiled coil</keyword>
<evidence type="ECO:0000313" key="10">
    <source>
        <dbReference type="EMBL" id="MDT0675044.1"/>
    </source>
</evidence>
<reference evidence="10 11" key="1">
    <citation type="submission" date="2023-09" db="EMBL/GenBank/DDBJ databases">
        <authorList>
            <person name="Rey-Velasco X."/>
        </authorList>
    </citation>
    <scope>NUCLEOTIDE SEQUENCE [LARGE SCALE GENOMIC DNA]</scope>
    <source>
        <strain evidence="10 11">F117</strain>
    </source>
</reference>
<keyword evidence="3" id="KW-0813">Transport</keyword>